<comment type="caution">
    <text evidence="1">The sequence shown here is derived from an EMBL/GenBank/DDBJ whole genome shotgun (WGS) entry which is preliminary data.</text>
</comment>
<dbReference type="EMBL" id="LAZR01018169">
    <property type="protein sequence ID" value="KKL97435.1"/>
    <property type="molecule type" value="Genomic_DNA"/>
</dbReference>
<accession>A0A0F9IUK1</accession>
<name>A0A0F9IUK1_9ZZZZ</name>
<sequence>MRAIPKITVRIDRGEDWVEISEDWQSTSTTVCGEGDVKDWIDYSALYDAWHTLNQAVTE</sequence>
<reference evidence="1" key="1">
    <citation type="journal article" date="2015" name="Nature">
        <title>Complex archaea that bridge the gap between prokaryotes and eukaryotes.</title>
        <authorList>
            <person name="Spang A."/>
            <person name="Saw J.H."/>
            <person name="Jorgensen S.L."/>
            <person name="Zaremba-Niedzwiedzka K."/>
            <person name="Martijn J."/>
            <person name="Lind A.E."/>
            <person name="van Eijk R."/>
            <person name="Schleper C."/>
            <person name="Guy L."/>
            <person name="Ettema T.J."/>
        </authorList>
    </citation>
    <scope>NUCLEOTIDE SEQUENCE</scope>
</reference>
<gene>
    <name evidence="1" type="ORF">LCGC14_1834520</name>
</gene>
<dbReference type="AlphaFoldDB" id="A0A0F9IUK1"/>
<protein>
    <submittedName>
        <fullName evidence="1">Uncharacterized protein</fullName>
    </submittedName>
</protein>
<organism evidence="1">
    <name type="scientific">marine sediment metagenome</name>
    <dbReference type="NCBI Taxonomy" id="412755"/>
    <lineage>
        <taxon>unclassified sequences</taxon>
        <taxon>metagenomes</taxon>
        <taxon>ecological metagenomes</taxon>
    </lineage>
</organism>
<proteinExistence type="predicted"/>
<evidence type="ECO:0000313" key="1">
    <source>
        <dbReference type="EMBL" id="KKL97435.1"/>
    </source>
</evidence>